<dbReference type="Proteomes" id="UP000317046">
    <property type="component" value="Unassembled WGS sequence"/>
</dbReference>
<feature type="compositionally biased region" description="Basic and acidic residues" evidence="3">
    <location>
        <begin position="1"/>
        <end position="11"/>
    </location>
</feature>
<dbReference type="Pfam" id="PF02661">
    <property type="entry name" value="Fic"/>
    <property type="match status" value="1"/>
</dbReference>
<sequence length="419" mass="45337">MRDLRKEETRRSAGRAHAGQDQDVAAWPPLGSEQREWMSSVAPGHLTVWERHRIEQPYRSAVVPAIADASVQLPVRLQALQQDAAAEVARFDTEVAHLPVPMPAVLLRTESASSSQIEHLTSSSRNIALAELGATDKANAALIVANTRAMQLALAAGDEVNADVILRAHDALLAATDPDVAGRWRTEAVWVGASALSPHGADFVAPHHEHVPGLIEDLTRFAARRDVPSWAHAALVHAQFETIHPFVDGNGRTGRVLVHTMMRRHGVAEHTTVPVSAGLLRDPSAYFDALTAYRTGDAAPIVERMSHAALAAVANGRELARDSVQLRERWAEQIKARRGAAAWRLADGLFAHPVVDVRAAARITGTSERAALTAVDTLAEAGVLSLVAGVRWGRVWQAREVLDTADAFARRAGRRRPGR</sequence>
<evidence type="ECO:0000256" key="3">
    <source>
        <dbReference type="SAM" id="MobiDB-lite"/>
    </source>
</evidence>
<feature type="region of interest" description="Disordered" evidence="3">
    <location>
        <begin position="1"/>
        <end position="25"/>
    </location>
</feature>
<comment type="caution">
    <text evidence="5">The sequence shown here is derived from an EMBL/GenBank/DDBJ whole genome shotgun (WGS) entry which is preliminary data.</text>
</comment>
<dbReference type="SUPFAM" id="SSF140931">
    <property type="entry name" value="Fic-like"/>
    <property type="match status" value="1"/>
</dbReference>
<keyword evidence="2" id="KW-0547">Nucleotide-binding</keyword>
<feature type="domain" description="Fido" evidence="4">
    <location>
        <begin position="160"/>
        <end position="307"/>
    </location>
</feature>
<proteinExistence type="predicted"/>
<dbReference type="PANTHER" id="PTHR13504:SF38">
    <property type="entry name" value="FIDO DOMAIN-CONTAINING PROTEIN"/>
    <property type="match status" value="1"/>
</dbReference>
<evidence type="ECO:0000313" key="5">
    <source>
        <dbReference type="EMBL" id="GEA87872.1"/>
    </source>
</evidence>
<dbReference type="InterPro" id="IPR036597">
    <property type="entry name" value="Fido-like_dom_sf"/>
</dbReference>
<reference evidence="5" key="1">
    <citation type="submission" date="2019-06" db="EMBL/GenBank/DDBJ databases">
        <title>Whole genome shotgun sequence of Cellulomonas cellasea NBRC 3753.</title>
        <authorList>
            <person name="Hosoyama A."/>
            <person name="Uohara A."/>
            <person name="Ohji S."/>
            <person name="Ichikawa N."/>
        </authorList>
    </citation>
    <scope>NUCLEOTIDE SEQUENCE [LARGE SCALE GENOMIC DNA]</scope>
    <source>
        <strain evidence="5">NBRC 3753</strain>
    </source>
</reference>
<protein>
    <submittedName>
        <fullName evidence="5">Fic family protein</fullName>
    </submittedName>
</protein>
<dbReference type="InterPro" id="IPR040198">
    <property type="entry name" value="Fido_containing"/>
</dbReference>
<keyword evidence="6" id="KW-1185">Reference proteome</keyword>
<evidence type="ECO:0000256" key="2">
    <source>
        <dbReference type="PIRSR" id="PIRSR640198-2"/>
    </source>
</evidence>
<keyword evidence="2" id="KW-0067">ATP-binding</keyword>
<gene>
    <name evidence="5" type="ORF">CCE01nite_18210</name>
</gene>
<dbReference type="PANTHER" id="PTHR13504">
    <property type="entry name" value="FIDO DOMAIN-CONTAINING PROTEIN DDB_G0283145"/>
    <property type="match status" value="1"/>
</dbReference>
<dbReference type="GO" id="GO:0005524">
    <property type="term" value="F:ATP binding"/>
    <property type="evidence" value="ECO:0007669"/>
    <property type="project" value="UniProtKB-KW"/>
</dbReference>
<dbReference type="AlphaFoldDB" id="A0A4Y3KUV8"/>
<evidence type="ECO:0000259" key="4">
    <source>
        <dbReference type="PROSITE" id="PS51459"/>
    </source>
</evidence>
<organism evidence="5 6">
    <name type="scientific">Cellulomonas cellasea</name>
    <dbReference type="NCBI Taxonomy" id="43670"/>
    <lineage>
        <taxon>Bacteria</taxon>
        <taxon>Bacillati</taxon>
        <taxon>Actinomycetota</taxon>
        <taxon>Actinomycetes</taxon>
        <taxon>Micrococcales</taxon>
        <taxon>Cellulomonadaceae</taxon>
        <taxon>Cellulomonas</taxon>
    </lineage>
</organism>
<evidence type="ECO:0000313" key="6">
    <source>
        <dbReference type="Proteomes" id="UP000317046"/>
    </source>
</evidence>
<evidence type="ECO:0000256" key="1">
    <source>
        <dbReference type="PIRSR" id="PIRSR640198-1"/>
    </source>
</evidence>
<feature type="active site" evidence="1">
    <location>
        <position position="244"/>
    </location>
</feature>
<dbReference type="EMBL" id="BJLR01000017">
    <property type="protein sequence ID" value="GEA87872.1"/>
    <property type="molecule type" value="Genomic_DNA"/>
</dbReference>
<dbReference type="InterPro" id="IPR003812">
    <property type="entry name" value="Fido"/>
</dbReference>
<dbReference type="Gene3D" id="1.10.3290.10">
    <property type="entry name" value="Fido-like domain"/>
    <property type="match status" value="1"/>
</dbReference>
<dbReference type="PROSITE" id="PS51459">
    <property type="entry name" value="FIDO"/>
    <property type="match status" value="1"/>
</dbReference>
<name>A0A4Y3KUV8_9CELL</name>
<feature type="binding site" evidence="2">
    <location>
        <begin position="248"/>
        <end position="255"/>
    </location>
    <ligand>
        <name>ATP</name>
        <dbReference type="ChEBI" id="CHEBI:30616"/>
    </ligand>
</feature>
<accession>A0A4Y3KUV8</accession>